<dbReference type="AlphaFoldDB" id="A0A4U6D9W4"/>
<evidence type="ECO:0000313" key="3">
    <source>
        <dbReference type="Proteomes" id="UP000304900"/>
    </source>
</evidence>
<dbReference type="RefSeq" id="WP_137338847.1">
    <property type="nucleotide sequence ID" value="NZ_BSQH01000012.1"/>
</dbReference>
<name>A0A4U6D9W4_9BACT</name>
<dbReference type="OrthoDB" id="1489153at2"/>
<accession>A0A4U6D9W4</accession>
<dbReference type="Pfam" id="PF11738">
    <property type="entry name" value="DUF3298"/>
    <property type="match status" value="1"/>
</dbReference>
<sequence length="736" mass="82543">MKNPTAYLVLVFIPILLWKSNSYAQVPVAELVKDINAGKFDSHIGYLTKINETTALMFAEDEYYGRELWTTDGTSAGTHLVKDIAPGKNSSTERGVSATKPIVVDNTLYFLADDGIHGLQIWRSSGTEAGTYAVTNFSYKETLLKFIHLTEFQKEVYFWFTNGEGYDLYKTGGSIAKTILVKQFRYSSHPTAPVAFKTELYFTGWISGDVGFALWKTNGTQPGTVRVGPILPKRPTSLTLIGNHLYCFLQDLGDLWKTDGTVNGTGLIRNIDGAGYGVKIFLSKGQGYFWSKERASFNTRLWKTDGTLMGTMAISGEEHNNAIIAFKDRLYFSYQSKTNQGQELWTTDGTPESTKPFTSAFTGTNPSYLTETGNMMYYYANVRSNETHSIEGLGIWQSDGTPLGTRLIGQLGKRIGLPRFPHFYGSSFGIAGEEEGPVFVALGKYLLFIGQGDKYASNNEKAIGAELFRVPIPTVVKSAIINTASSTQVAESVKPRNPSVNNRNSYQIKNVTRTFGRKNSKGDTIASAKAEFIYPEFTDNTLNQLIRYKLVKGSTYEKEAQGLVADHKDMLSNYKDDEIGAAMSQAILHQKVTVIRETDHFLKLRNDYYGQEAGAVHGQFAENYWIYDKQKKYFLTLSDLFDNRGMADLLTIAEATFRKNEKLSPQTTLCKNYIFDKCKFALAQQFRLDDKSLTFVYNPYEGKSFSAGIWTLAIPYAKIQTLFRPEYGRLIEQETM</sequence>
<keyword evidence="3" id="KW-1185">Reference proteome</keyword>
<dbReference type="InterPro" id="IPR037126">
    <property type="entry name" value="PdaC/RsiV-like_sf"/>
</dbReference>
<dbReference type="EMBL" id="SZVO01000002">
    <property type="protein sequence ID" value="TKT93171.1"/>
    <property type="molecule type" value="Genomic_DNA"/>
</dbReference>
<organism evidence="2 3">
    <name type="scientific">Dyadobacter frigoris</name>
    <dbReference type="NCBI Taxonomy" id="2576211"/>
    <lineage>
        <taxon>Bacteria</taxon>
        <taxon>Pseudomonadati</taxon>
        <taxon>Bacteroidota</taxon>
        <taxon>Cytophagia</taxon>
        <taxon>Cytophagales</taxon>
        <taxon>Spirosomataceae</taxon>
        <taxon>Dyadobacter</taxon>
    </lineage>
</organism>
<evidence type="ECO:0000313" key="2">
    <source>
        <dbReference type="EMBL" id="TKT93171.1"/>
    </source>
</evidence>
<proteinExistence type="predicted"/>
<evidence type="ECO:0000259" key="1">
    <source>
        <dbReference type="Pfam" id="PF11738"/>
    </source>
</evidence>
<gene>
    <name evidence="2" type="ORF">FDK13_04770</name>
</gene>
<reference evidence="2 3" key="1">
    <citation type="submission" date="2019-05" db="EMBL/GenBank/DDBJ databases">
        <title>Dyadobacter AR-3-8 sp. nov., isolated from arctic soil.</title>
        <authorList>
            <person name="Chaudhary D.K."/>
        </authorList>
    </citation>
    <scope>NUCLEOTIDE SEQUENCE [LARGE SCALE GENOMIC DNA]</scope>
    <source>
        <strain evidence="2 3">AR-3-8</strain>
    </source>
</reference>
<comment type="caution">
    <text evidence="2">The sequence shown here is derived from an EMBL/GenBank/DDBJ whole genome shotgun (WGS) entry which is preliminary data.</text>
</comment>
<dbReference type="Proteomes" id="UP000304900">
    <property type="component" value="Unassembled WGS sequence"/>
</dbReference>
<feature type="domain" description="DUF3298" evidence="1">
    <location>
        <begin position="638"/>
        <end position="716"/>
    </location>
</feature>
<protein>
    <submittedName>
        <fullName evidence="2">DUF3298 domain-containing protein</fullName>
    </submittedName>
</protein>
<dbReference type="Gene3D" id="3.90.640.20">
    <property type="entry name" value="Heat-shock cognate protein, ATPase"/>
    <property type="match status" value="1"/>
</dbReference>
<dbReference type="InterPro" id="IPR021729">
    <property type="entry name" value="DUF3298"/>
</dbReference>